<reference evidence="9" key="1">
    <citation type="journal article" date="2019" name="Int. J. Syst. Evol. Microbiol.">
        <title>The Global Catalogue of Microorganisms (GCM) 10K type strain sequencing project: providing services to taxonomists for standard genome sequencing and annotation.</title>
        <authorList>
            <consortium name="The Broad Institute Genomics Platform"/>
            <consortium name="The Broad Institute Genome Sequencing Center for Infectious Disease"/>
            <person name="Wu L."/>
            <person name="Ma J."/>
        </authorList>
    </citation>
    <scope>NUCLEOTIDE SEQUENCE [LARGE SCALE GENOMIC DNA]</scope>
    <source>
        <strain evidence="9">JCM 18424</strain>
    </source>
</reference>
<dbReference type="PANTHER" id="PTHR36115:SF10">
    <property type="entry name" value="RDD DOMAIN-CONTAINING PROTEIN"/>
    <property type="match status" value="1"/>
</dbReference>
<evidence type="ECO:0000256" key="2">
    <source>
        <dbReference type="ARBA" id="ARBA00022475"/>
    </source>
</evidence>
<feature type="transmembrane region" description="Helical" evidence="6">
    <location>
        <begin position="53"/>
        <end position="74"/>
    </location>
</feature>
<keyword evidence="4 6" id="KW-1133">Transmembrane helix</keyword>
<keyword evidence="9" id="KW-1185">Reference proteome</keyword>
<accession>A0ABP9MUV8</accession>
<evidence type="ECO:0000256" key="1">
    <source>
        <dbReference type="ARBA" id="ARBA00004651"/>
    </source>
</evidence>
<comment type="caution">
    <text evidence="8">The sequence shown here is derived from an EMBL/GenBank/DDBJ whole genome shotgun (WGS) entry which is preliminary data.</text>
</comment>
<feature type="transmembrane region" description="Helical" evidence="6">
    <location>
        <begin position="107"/>
        <end position="127"/>
    </location>
</feature>
<keyword evidence="2" id="KW-1003">Cell membrane</keyword>
<evidence type="ECO:0000313" key="9">
    <source>
        <dbReference type="Proteomes" id="UP001500631"/>
    </source>
</evidence>
<feature type="transmembrane region" description="Helical" evidence="6">
    <location>
        <begin position="20"/>
        <end position="41"/>
    </location>
</feature>
<evidence type="ECO:0000256" key="3">
    <source>
        <dbReference type="ARBA" id="ARBA00022692"/>
    </source>
</evidence>
<evidence type="ECO:0000313" key="8">
    <source>
        <dbReference type="EMBL" id="GAA5100877.1"/>
    </source>
</evidence>
<dbReference type="PANTHER" id="PTHR36115">
    <property type="entry name" value="PROLINE-RICH ANTIGEN HOMOLOG-RELATED"/>
    <property type="match status" value="1"/>
</dbReference>
<evidence type="ECO:0000256" key="4">
    <source>
        <dbReference type="ARBA" id="ARBA00022989"/>
    </source>
</evidence>
<keyword evidence="3 6" id="KW-0812">Transmembrane</keyword>
<feature type="transmembrane region" description="Helical" evidence="6">
    <location>
        <begin position="133"/>
        <end position="152"/>
    </location>
</feature>
<name>A0ABP9MUV8_9GAMM</name>
<dbReference type="EMBL" id="BAABKE010000005">
    <property type="protein sequence ID" value="GAA5100877.1"/>
    <property type="molecule type" value="Genomic_DNA"/>
</dbReference>
<dbReference type="InterPro" id="IPR010432">
    <property type="entry name" value="RDD"/>
</dbReference>
<dbReference type="InterPro" id="IPR051791">
    <property type="entry name" value="Pra-immunoreactive"/>
</dbReference>
<comment type="subcellular location">
    <subcellularLocation>
        <location evidence="1">Cell membrane</location>
        <topology evidence="1">Multi-pass membrane protein</topology>
    </subcellularLocation>
</comment>
<gene>
    <name evidence="8" type="ORF">GCM10023338_16040</name>
</gene>
<keyword evidence="5 6" id="KW-0472">Membrane</keyword>
<proteinExistence type="predicted"/>
<evidence type="ECO:0000259" key="7">
    <source>
        <dbReference type="Pfam" id="PF06271"/>
    </source>
</evidence>
<sequence>MSKQPITITKATAIKRILAFVYDLFLIIPLMMLVALIWLPFNNGVAIEPGNPLHPFMISTTAILTPILFYTYFWHKGGQTLGMRSWKLRIVNLAGNSLSPKQSATRAVLLILSLVLIIVGFSTAFTLNFTVQAIIPLGLALISLFGMCQTFTKRRTSLVDLLTQTRIVQLPKVEKIKK</sequence>
<protein>
    <recommendedName>
        <fullName evidence="7">RDD domain-containing protein</fullName>
    </recommendedName>
</protein>
<dbReference type="Proteomes" id="UP001500631">
    <property type="component" value="Unassembled WGS sequence"/>
</dbReference>
<organism evidence="8 9">
    <name type="scientific">Wohlfahrtiimonas larvae</name>
    <dbReference type="NCBI Taxonomy" id="1157986"/>
    <lineage>
        <taxon>Bacteria</taxon>
        <taxon>Pseudomonadati</taxon>
        <taxon>Pseudomonadota</taxon>
        <taxon>Gammaproteobacteria</taxon>
        <taxon>Cardiobacteriales</taxon>
        <taxon>Ignatzschineriaceae</taxon>
        <taxon>Wohlfahrtiimonas</taxon>
    </lineage>
</organism>
<feature type="domain" description="RDD" evidence="7">
    <location>
        <begin position="11"/>
        <end position="162"/>
    </location>
</feature>
<dbReference type="RefSeq" id="WP_077925827.1">
    <property type="nucleotide sequence ID" value="NZ_BAABKE010000005.1"/>
</dbReference>
<dbReference type="Pfam" id="PF06271">
    <property type="entry name" value="RDD"/>
    <property type="match status" value="1"/>
</dbReference>
<evidence type="ECO:0000256" key="5">
    <source>
        <dbReference type="ARBA" id="ARBA00023136"/>
    </source>
</evidence>
<evidence type="ECO:0000256" key="6">
    <source>
        <dbReference type="SAM" id="Phobius"/>
    </source>
</evidence>